<comment type="function">
    <text evidence="1 10">Catalyzes the phosphorylation of D-glycero-D-manno-heptose 7-phosphate at the C-1 position to selectively form D-glycero-beta-D-manno-heptose-1,7-bisphosphate.</text>
</comment>
<dbReference type="NCBIfam" id="TIGR00125">
    <property type="entry name" value="cyt_tran_rel"/>
    <property type="match status" value="1"/>
</dbReference>
<keyword evidence="4 10" id="KW-0548">Nucleotidyltransferase</keyword>
<organism evidence="13 14">
    <name type="scientific">Methylobacterium tarhaniae</name>
    <dbReference type="NCBI Taxonomy" id="1187852"/>
    <lineage>
        <taxon>Bacteria</taxon>
        <taxon>Pseudomonadati</taxon>
        <taxon>Pseudomonadota</taxon>
        <taxon>Alphaproteobacteria</taxon>
        <taxon>Hyphomicrobiales</taxon>
        <taxon>Methylobacteriaceae</taxon>
        <taxon>Methylobacterium</taxon>
    </lineage>
</organism>
<comment type="pathway">
    <text evidence="10">Nucleotide-sugar biosynthesis; ADP-L-glycero-beta-D-manno-heptose biosynthesis; ADP-L-glycero-beta-D-manno-heptose from D-glycero-beta-D-manno-heptose 7-phosphate: step 1/4.</text>
</comment>
<comment type="pathway">
    <text evidence="10">Nucleotide-sugar biosynthesis; ADP-L-glycero-beta-D-manno-heptose biosynthesis; ADP-L-glycero-beta-D-manno-heptose from D-glycero-beta-D-manno-heptose 7-phosphate: step 3/4.</text>
</comment>
<dbReference type="AlphaFoldDB" id="A0A0J6T644"/>
<evidence type="ECO:0000256" key="3">
    <source>
        <dbReference type="ARBA" id="ARBA00022679"/>
    </source>
</evidence>
<comment type="caution">
    <text evidence="13">The sequence shown here is derived from an EMBL/GenBank/DDBJ whole genome shotgun (WGS) entry which is preliminary data.</text>
</comment>
<dbReference type="InterPro" id="IPR011913">
    <property type="entry name" value="RfaE_dom_I"/>
</dbReference>
<evidence type="ECO:0000256" key="1">
    <source>
        <dbReference type="ARBA" id="ARBA00002319"/>
    </source>
</evidence>
<dbReference type="OrthoDB" id="9802794at2"/>
<sequence>MRVTDQSGGGLAGLLGRLAGRRVVVLGDAMLDHLVGGEVARLSPEAPVPVLALRRTVSALGGAANVARNAASLGGRAVLVSVVGDDAAGRLLAERAAREIGPDCALVVDRGRRTTEKTRFVAGAQHLLRVDAEDVHPMPETVAAALLGRLGTALARADALVLSDYAKGVLSPAVIREACALARRRGAMVVADPKPATLALYAGVDLITPNAAEAAAVTGLAVGSDAEVEAAARALGRLTGGAAVVLTRGAAGMTVLDRSGRATHLPTEAREVYDVSGAGDTVVAVLALAGGDDLVAAARLANRAAGLAVARVGTTAVGADALRLALAPPPAAGGQVMTLTEAAAAAEDWRGQGARVVLTNGCFDLLHPGHLHLVAQARARGDRLIVAVNDDASVRRLKGPSRPVQPIGDRARLLAGLAGVDAVVPFSEDTPLAVVEAIRPDILVKGADYRLEAVVGGDLVRARGGEVVLVPLLDGFSTTATLGRLAGRTGPA</sequence>
<dbReference type="InterPro" id="IPR029056">
    <property type="entry name" value="Ribokinase-like"/>
</dbReference>
<name>A0A0J6T644_9HYPH</name>
<keyword evidence="7 10" id="KW-0067">ATP-binding</keyword>
<evidence type="ECO:0000256" key="6">
    <source>
        <dbReference type="ARBA" id="ARBA00022777"/>
    </source>
</evidence>
<feature type="domain" description="Cytidyltransferase-like" evidence="12">
    <location>
        <begin position="358"/>
        <end position="449"/>
    </location>
</feature>
<protein>
    <recommendedName>
        <fullName evidence="10">Bifunctional protein HldE</fullName>
    </recommendedName>
    <domain>
        <recommendedName>
            <fullName evidence="10">D-beta-D-heptose 7-phosphate kinase</fullName>
            <ecNumber evidence="10">2.7.1.167</ecNumber>
        </recommendedName>
        <alternativeName>
            <fullName evidence="10">D-beta-D-heptose 7-phosphotransferase</fullName>
        </alternativeName>
        <alternativeName>
            <fullName evidence="10">D-glycero-beta-D-manno-heptose-7-phosphate kinase</fullName>
        </alternativeName>
    </domain>
    <domain>
        <recommendedName>
            <fullName evidence="10">D-beta-D-heptose 1-phosphate adenylyltransferase</fullName>
            <ecNumber evidence="10">2.7.7.70</ecNumber>
        </recommendedName>
        <alternativeName>
            <fullName evidence="10">D-glycero-beta-D-manno-heptose 1-phosphate adenylyltransferase</fullName>
        </alternativeName>
    </domain>
</protein>
<dbReference type="GO" id="GO:0005524">
    <property type="term" value="F:ATP binding"/>
    <property type="evidence" value="ECO:0007669"/>
    <property type="project" value="UniProtKB-UniRule"/>
</dbReference>
<keyword evidence="3 10" id="KW-0808">Transferase</keyword>
<dbReference type="PATRIC" id="fig|1187852.3.peg.5796"/>
<evidence type="ECO:0000256" key="2">
    <source>
        <dbReference type="ARBA" id="ARBA00003753"/>
    </source>
</evidence>
<dbReference type="InterPro" id="IPR011611">
    <property type="entry name" value="PfkB_dom"/>
</dbReference>
<evidence type="ECO:0000256" key="4">
    <source>
        <dbReference type="ARBA" id="ARBA00022695"/>
    </source>
</evidence>
<evidence type="ECO:0000256" key="8">
    <source>
        <dbReference type="ARBA" id="ARBA00023268"/>
    </source>
</evidence>
<proteinExistence type="inferred from homology"/>
<dbReference type="UniPathway" id="UPA00356">
    <property type="reaction ID" value="UER00437"/>
</dbReference>
<keyword evidence="5 10" id="KW-0547">Nucleotide-binding</keyword>
<evidence type="ECO:0000313" key="13">
    <source>
        <dbReference type="EMBL" id="KMO42905.1"/>
    </source>
</evidence>
<dbReference type="InterPro" id="IPR004821">
    <property type="entry name" value="Cyt_trans-like"/>
</dbReference>
<dbReference type="Gene3D" id="3.40.1190.20">
    <property type="match status" value="1"/>
</dbReference>
<feature type="region of interest" description="Cytidylyltransferase" evidence="10">
    <location>
        <begin position="358"/>
        <end position="492"/>
    </location>
</feature>
<dbReference type="SUPFAM" id="SSF53613">
    <property type="entry name" value="Ribokinase-like"/>
    <property type="match status" value="1"/>
</dbReference>
<dbReference type="EC" id="2.7.7.70" evidence="10"/>
<dbReference type="GO" id="GO:0016773">
    <property type="term" value="F:phosphotransferase activity, alcohol group as acceptor"/>
    <property type="evidence" value="ECO:0007669"/>
    <property type="project" value="InterPro"/>
</dbReference>
<comment type="function">
    <text evidence="2 10">Catalyzes the ADP transfer from ATP to D-glycero-beta-D-manno-heptose 1-phosphate, yielding ADP-D-glycero-beta-D-manno-heptose.</text>
</comment>
<evidence type="ECO:0000259" key="11">
    <source>
        <dbReference type="Pfam" id="PF00294"/>
    </source>
</evidence>
<dbReference type="EC" id="2.7.1.167" evidence="10"/>
<keyword evidence="14" id="KW-1185">Reference proteome</keyword>
<dbReference type="CDD" id="cd01172">
    <property type="entry name" value="RfaE_like"/>
    <property type="match status" value="1"/>
</dbReference>
<dbReference type="GO" id="GO:0033785">
    <property type="term" value="F:heptose 7-phosphate kinase activity"/>
    <property type="evidence" value="ECO:0007669"/>
    <property type="project" value="UniProtKB-UniRule"/>
</dbReference>
<dbReference type="PANTHER" id="PTHR46969">
    <property type="entry name" value="BIFUNCTIONAL PROTEIN HLDE"/>
    <property type="match status" value="1"/>
</dbReference>
<dbReference type="Gene3D" id="3.40.50.620">
    <property type="entry name" value="HUPs"/>
    <property type="match status" value="1"/>
</dbReference>
<dbReference type="InterPro" id="IPR014729">
    <property type="entry name" value="Rossmann-like_a/b/a_fold"/>
</dbReference>
<comment type="catalytic activity">
    <reaction evidence="10">
        <text>D-glycero-beta-D-manno-heptose 7-phosphate + ATP = D-glycero-beta-D-manno-heptose 1,7-bisphosphate + ADP + H(+)</text>
        <dbReference type="Rhea" id="RHEA:27473"/>
        <dbReference type="ChEBI" id="CHEBI:15378"/>
        <dbReference type="ChEBI" id="CHEBI:30616"/>
        <dbReference type="ChEBI" id="CHEBI:60204"/>
        <dbReference type="ChEBI" id="CHEBI:60208"/>
        <dbReference type="ChEBI" id="CHEBI:456216"/>
        <dbReference type="EC" id="2.7.1.167"/>
    </reaction>
</comment>
<gene>
    <name evidence="10" type="primary">hldE</name>
    <name evidence="13" type="ORF">VQ03_09855</name>
</gene>
<comment type="catalytic activity">
    <reaction evidence="10">
        <text>D-glycero-beta-D-manno-heptose 1-phosphate + ATP + H(+) = ADP-D-glycero-beta-D-manno-heptose + diphosphate</text>
        <dbReference type="Rhea" id="RHEA:27465"/>
        <dbReference type="ChEBI" id="CHEBI:15378"/>
        <dbReference type="ChEBI" id="CHEBI:30616"/>
        <dbReference type="ChEBI" id="CHEBI:33019"/>
        <dbReference type="ChEBI" id="CHEBI:59967"/>
        <dbReference type="ChEBI" id="CHEBI:61593"/>
        <dbReference type="EC" id="2.7.7.70"/>
    </reaction>
</comment>
<dbReference type="InterPro" id="IPR023030">
    <property type="entry name" value="Bifunc_HldE"/>
</dbReference>
<dbReference type="HAMAP" id="MF_01603">
    <property type="entry name" value="HldE"/>
    <property type="match status" value="1"/>
</dbReference>
<feature type="active site" evidence="10">
    <location>
        <position position="280"/>
    </location>
</feature>
<dbReference type="Pfam" id="PF01467">
    <property type="entry name" value="CTP_transf_like"/>
    <property type="match status" value="1"/>
</dbReference>
<feature type="region of interest" description="Ribokinase" evidence="10">
    <location>
        <begin position="1"/>
        <end position="332"/>
    </location>
</feature>
<evidence type="ECO:0000256" key="9">
    <source>
        <dbReference type="ARBA" id="ARBA00023277"/>
    </source>
</evidence>
<comment type="similarity">
    <text evidence="10">In the N-terminal section; belongs to the carbohydrate kinase PfkB family.</text>
</comment>
<feature type="domain" description="Carbohydrate kinase PfkB" evidence="11">
    <location>
        <begin position="22"/>
        <end position="316"/>
    </location>
</feature>
<keyword evidence="9 10" id="KW-0119">Carbohydrate metabolism</keyword>
<dbReference type="GO" id="GO:0097171">
    <property type="term" value="P:ADP-L-glycero-beta-D-manno-heptose biosynthetic process"/>
    <property type="evidence" value="ECO:0007669"/>
    <property type="project" value="UniProtKB-UniPathway"/>
</dbReference>
<dbReference type="SUPFAM" id="SSF52374">
    <property type="entry name" value="Nucleotidylyl transferase"/>
    <property type="match status" value="1"/>
</dbReference>
<evidence type="ECO:0000313" key="14">
    <source>
        <dbReference type="Proteomes" id="UP000036449"/>
    </source>
</evidence>
<dbReference type="Pfam" id="PF00294">
    <property type="entry name" value="PfkB"/>
    <property type="match status" value="1"/>
</dbReference>
<dbReference type="GO" id="GO:0033786">
    <property type="term" value="F:heptose-1-phosphate adenylyltransferase activity"/>
    <property type="evidence" value="ECO:0007669"/>
    <property type="project" value="UniProtKB-UniRule"/>
</dbReference>
<dbReference type="GO" id="GO:0005829">
    <property type="term" value="C:cytosol"/>
    <property type="evidence" value="ECO:0007669"/>
    <property type="project" value="TreeGrafter"/>
</dbReference>
<evidence type="ECO:0000259" key="12">
    <source>
        <dbReference type="Pfam" id="PF01467"/>
    </source>
</evidence>
<dbReference type="EMBL" id="LABZ01000060">
    <property type="protein sequence ID" value="KMO42905.1"/>
    <property type="molecule type" value="Genomic_DNA"/>
</dbReference>
<dbReference type="Proteomes" id="UP000036449">
    <property type="component" value="Unassembled WGS sequence"/>
</dbReference>
<dbReference type="PANTHER" id="PTHR46969:SF1">
    <property type="entry name" value="BIFUNCTIONAL PROTEIN HLDE"/>
    <property type="match status" value="1"/>
</dbReference>
<evidence type="ECO:0000256" key="5">
    <source>
        <dbReference type="ARBA" id="ARBA00022741"/>
    </source>
</evidence>
<evidence type="ECO:0000256" key="7">
    <source>
        <dbReference type="ARBA" id="ARBA00022840"/>
    </source>
</evidence>
<evidence type="ECO:0000256" key="10">
    <source>
        <dbReference type="HAMAP-Rule" id="MF_01603"/>
    </source>
</evidence>
<keyword evidence="8 10" id="KW-0511">Multifunctional enzyme</keyword>
<comment type="similarity">
    <text evidence="10">In the C-terminal section; belongs to the cytidylyltransferase family.</text>
</comment>
<comment type="subunit">
    <text evidence="10">Homodimer.</text>
</comment>
<accession>A0A0J6T644</accession>
<reference evidence="13 14" key="1">
    <citation type="submission" date="2015-03" db="EMBL/GenBank/DDBJ databases">
        <title>Genome sequencing of Methylobacterium tarhaniae DSM 25844.</title>
        <authorList>
            <person name="Chaudhry V."/>
            <person name="Patil P.B."/>
        </authorList>
    </citation>
    <scope>NUCLEOTIDE SEQUENCE [LARGE SCALE GENOMIC DNA]</scope>
    <source>
        <strain evidence="13 14">DSM 25844</strain>
    </source>
</reference>
<feature type="binding site" evidence="10">
    <location>
        <begin position="210"/>
        <end position="213"/>
    </location>
    <ligand>
        <name>ATP</name>
        <dbReference type="ChEBI" id="CHEBI:30616"/>
    </ligand>
</feature>
<keyword evidence="6 10" id="KW-0418">Kinase</keyword>